<dbReference type="EMBL" id="SNRY01008699">
    <property type="protein sequence ID" value="KAA6308109.1"/>
    <property type="molecule type" value="Genomic_DNA"/>
</dbReference>
<sequence length="229" mass="25439">NADIPMPKEEGLIDNKKDAYEQGDMKQKQNERMRSLEDFTALLGDEKKPADDLALLDEEPQAQKTVVGGYTSNRQPQSSIQSSAQAYQDINRTLGNFYETPREDPEKERLAMELDELRARLDEQDNRKKLQDEQMNMMEKSFQMASKYMPMNAAGTAAAPEPANASGNNNSSGKTTVVPVNQVRQQTVSTLQQEMSGTEFIEAYGQPRNMGFLTATAGMATEAKNTVSA</sequence>
<name>A0A5J4PHW0_9ZZZZ</name>
<dbReference type="AlphaFoldDB" id="A0A5J4PHW0"/>
<protein>
    <recommendedName>
        <fullName evidence="4">Conjugative transposon protein TraM</fullName>
    </recommendedName>
</protein>
<feature type="non-terminal residue" evidence="3">
    <location>
        <position position="1"/>
    </location>
</feature>
<evidence type="ECO:0008006" key="4">
    <source>
        <dbReference type="Google" id="ProtNLM"/>
    </source>
</evidence>
<accession>A0A5J4PHW0</accession>
<evidence type="ECO:0000313" key="3">
    <source>
        <dbReference type="EMBL" id="KAA6308109.1"/>
    </source>
</evidence>
<gene>
    <name evidence="3" type="ORF">EZS27_040214</name>
</gene>
<feature type="coiled-coil region" evidence="1">
    <location>
        <begin position="107"/>
        <end position="134"/>
    </location>
</feature>
<evidence type="ECO:0000256" key="1">
    <source>
        <dbReference type="SAM" id="Coils"/>
    </source>
</evidence>
<comment type="caution">
    <text evidence="3">The sequence shown here is derived from an EMBL/GenBank/DDBJ whole genome shotgun (WGS) entry which is preliminary data.</text>
</comment>
<organism evidence="3">
    <name type="scientific">termite gut metagenome</name>
    <dbReference type="NCBI Taxonomy" id="433724"/>
    <lineage>
        <taxon>unclassified sequences</taxon>
        <taxon>metagenomes</taxon>
        <taxon>organismal metagenomes</taxon>
    </lineage>
</organism>
<evidence type="ECO:0000256" key="2">
    <source>
        <dbReference type="SAM" id="MobiDB-lite"/>
    </source>
</evidence>
<reference evidence="3" key="1">
    <citation type="submission" date="2019-03" db="EMBL/GenBank/DDBJ databases">
        <title>Single cell metagenomics reveals metabolic interactions within the superorganism composed of flagellate Streblomastix strix and complex community of Bacteroidetes bacteria on its surface.</title>
        <authorList>
            <person name="Treitli S.C."/>
            <person name="Kolisko M."/>
            <person name="Husnik F."/>
            <person name="Keeling P."/>
            <person name="Hampl V."/>
        </authorList>
    </citation>
    <scope>NUCLEOTIDE SEQUENCE</scope>
    <source>
        <strain evidence="3">STM</strain>
    </source>
</reference>
<feature type="region of interest" description="Disordered" evidence="2">
    <location>
        <begin position="1"/>
        <end position="31"/>
    </location>
</feature>
<keyword evidence="1" id="KW-0175">Coiled coil</keyword>
<proteinExistence type="predicted"/>